<organism evidence="2 3">
    <name type="scientific">Cyclobacterium lianum</name>
    <dbReference type="NCBI Taxonomy" id="388280"/>
    <lineage>
        <taxon>Bacteria</taxon>
        <taxon>Pseudomonadati</taxon>
        <taxon>Bacteroidota</taxon>
        <taxon>Cytophagia</taxon>
        <taxon>Cytophagales</taxon>
        <taxon>Cyclobacteriaceae</taxon>
        <taxon>Cyclobacterium</taxon>
    </lineage>
</organism>
<dbReference type="Proteomes" id="UP000184513">
    <property type="component" value="Unassembled WGS sequence"/>
</dbReference>
<name>A0A1M7Q7U2_9BACT</name>
<proteinExistence type="predicted"/>
<dbReference type="OrthoDB" id="839699at2"/>
<evidence type="ECO:0008006" key="4">
    <source>
        <dbReference type="Google" id="ProtNLM"/>
    </source>
</evidence>
<gene>
    <name evidence="2" type="ORF">SAMN04488057_11511</name>
</gene>
<dbReference type="AlphaFoldDB" id="A0A1M7Q7U2"/>
<accession>A0A1M7Q7U2</accession>
<evidence type="ECO:0000256" key="1">
    <source>
        <dbReference type="SAM" id="MobiDB-lite"/>
    </source>
</evidence>
<keyword evidence="3" id="KW-1185">Reference proteome</keyword>
<evidence type="ECO:0000313" key="2">
    <source>
        <dbReference type="EMBL" id="SHN26642.1"/>
    </source>
</evidence>
<dbReference type="EMBL" id="FRCY01000015">
    <property type="protein sequence ID" value="SHN26642.1"/>
    <property type="molecule type" value="Genomic_DNA"/>
</dbReference>
<sequence>MIKKLGILSLIFLMGSCTLFQPRIPYQLGMSESKFLRQNKDAVISQLNNEKKVYRINKDERFYLLATFENDELVSLEEKELAPQWPQQRIMDPNNPDYNNRYQNQPNQERPNR</sequence>
<evidence type="ECO:0000313" key="3">
    <source>
        <dbReference type="Proteomes" id="UP000184513"/>
    </source>
</evidence>
<protein>
    <recommendedName>
        <fullName evidence="4">Lipoprotein</fullName>
    </recommendedName>
</protein>
<dbReference type="PROSITE" id="PS51257">
    <property type="entry name" value="PROKAR_LIPOPROTEIN"/>
    <property type="match status" value="1"/>
</dbReference>
<reference evidence="2 3" key="1">
    <citation type="submission" date="2016-11" db="EMBL/GenBank/DDBJ databases">
        <authorList>
            <person name="Jaros S."/>
            <person name="Januszkiewicz K."/>
            <person name="Wedrychowicz H."/>
        </authorList>
    </citation>
    <scope>NUCLEOTIDE SEQUENCE [LARGE SCALE GENOMIC DNA]</scope>
    <source>
        <strain evidence="2 3">CGMCC 1.6102</strain>
    </source>
</reference>
<feature type="compositionally biased region" description="Polar residues" evidence="1">
    <location>
        <begin position="96"/>
        <end position="113"/>
    </location>
</feature>
<dbReference type="RefSeq" id="WP_073096843.1">
    <property type="nucleotide sequence ID" value="NZ_FRCY01000015.1"/>
</dbReference>
<feature type="region of interest" description="Disordered" evidence="1">
    <location>
        <begin position="84"/>
        <end position="113"/>
    </location>
</feature>